<dbReference type="InterPro" id="IPR017850">
    <property type="entry name" value="Alkaline_phosphatase_core_sf"/>
</dbReference>
<dbReference type="AlphaFoldDB" id="A0A517QSE3"/>
<gene>
    <name evidence="6" type="primary">atsA_34</name>
    <name evidence="6" type="ORF">Mal48_37870</name>
</gene>
<feature type="domain" description="Sulfatase N-terminal" evidence="5">
    <location>
        <begin position="64"/>
        <end position="407"/>
    </location>
</feature>
<name>A0A517QSE3_9PLAN</name>
<dbReference type="Proteomes" id="UP000315724">
    <property type="component" value="Chromosome"/>
</dbReference>
<dbReference type="PROSITE" id="PS00149">
    <property type="entry name" value="SULFATASE_2"/>
    <property type="match status" value="1"/>
</dbReference>
<dbReference type="PANTHER" id="PTHR42693">
    <property type="entry name" value="ARYLSULFATASE FAMILY MEMBER"/>
    <property type="match status" value="1"/>
</dbReference>
<dbReference type="PANTHER" id="PTHR42693:SF53">
    <property type="entry name" value="ENDO-4-O-SULFATASE"/>
    <property type="match status" value="1"/>
</dbReference>
<dbReference type="GO" id="GO:0046872">
    <property type="term" value="F:metal ion binding"/>
    <property type="evidence" value="ECO:0007669"/>
    <property type="project" value="UniProtKB-KW"/>
</dbReference>
<keyword evidence="3 6" id="KW-0378">Hydrolase</keyword>
<sequence>MLKFLAKSLPVGSRVPCSRPVLSCRVLPHHLRPKFNSLAVLILTGFIAQIIFMEALQAEPLAPPNIVVILTDDHGYADLSCQNEVSDIRTPHIDSLAANGVRMTAGYVTAPQCSPSRAAVITGRYQQRFGLDEISGCPLPLEEVTLAERLKGAGYRTGMVGKWHLSPNAVSVRWARKNLPSIRLNTNGRVNIPLGKTVEYYPHVQGFDEFYAGEVQQYFANFDPGKNELLSTGKWRSDRGYRIDLQTAAATNFIDRNAGQPFFLHLCYFGPHVPLQATPEYLKRFPGEMKERRRYGLAMLAAIDDGVGQILSALRKHEIEENTLIVFTSDNGAPLKLNMEDDPIGRGGPTWDGSLNTPWIGEKGMLSEGGIRVPFILQWKDALPADKIYEQPVSTLDIAATAIAAAGQTLDNSLDGVDLLPYLTGEKMTSPHQSLFWRFWNQSAVRSGKWKYLKAGQSEEYLFDLDSQEHERKNVLNEHPEVAAELAIQLKQWSEELRPPGLPRQEINDQESAWFKHYLQ</sequence>
<evidence type="ECO:0000256" key="3">
    <source>
        <dbReference type="ARBA" id="ARBA00022801"/>
    </source>
</evidence>
<evidence type="ECO:0000313" key="6">
    <source>
        <dbReference type="EMBL" id="QDT34525.1"/>
    </source>
</evidence>
<dbReference type="GO" id="GO:0004065">
    <property type="term" value="F:arylsulfatase activity"/>
    <property type="evidence" value="ECO:0007669"/>
    <property type="project" value="UniProtKB-EC"/>
</dbReference>
<dbReference type="RefSeq" id="WP_197441797.1">
    <property type="nucleotide sequence ID" value="NZ_CP036267.1"/>
</dbReference>
<dbReference type="InterPro" id="IPR024607">
    <property type="entry name" value="Sulfatase_CS"/>
</dbReference>
<dbReference type="InterPro" id="IPR050738">
    <property type="entry name" value="Sulfatase"/>
</dbReference>
<evidence type="ECO:0000259" key="5">
    <source>
        <dbReference type="Pfam" id="PF00884"/>
    </source>
</evidence>
<accession>A0A517QSE3</accession>
<dbReference type="EC" id="3.1.6.1" evidence="6"/>
<dbReference type="InterPro" id="IPR000917">
    <property type="entry name" value="Sulfatase_N"/>
</dbReference>
<evidence type="ECO:0000256" key="2">
    <source>
        <dbReference type="ARBA" id="ARBA00022723"/>
    </source>
</evidence>
<evidence type="ECO:0000256" key="4">
    <source>
        <dbReference type="ARBA" id="ARBA00022837"/>
    </source>
</evidence>
<evidence type="ECO:0000313" key="7">
    <source>
        <dbReference type="Proteomes" id="UP000315724"/>
    </source>
</evidence>
<dbReference type="KEGG" id="tpol:Mal48_37870"/>
<proteinExistence type="inferred from homology"/>
<keyword evidence="7" id="KW-1185">Reference proteome</keyword>
<dbReference type="Gene3D" id="3.40.720.10">
    <property type="entry name" value="Alkaline Phosphatase, subunit A"/>
    <property type="match status" value="1"/>
</dbReference>
<dbReference type="Gene3D" id="3.30.1120.10">
    <property type="match status" value="1"/>
</dbReference>
<protein>
    <submittedName>
        <fullName evidence="6">Arylsulfatase</fullName>
        <ecNumber evidence="6">3.1.6.1</ecNumber>
    </submittedName>
</protein>
<dbReference type="EMBL" id="CP036267">
    <property type="protein sequence ID" value="QDT34525.1"/>
    <property type="molecule type" value="Genomic_DNA"/>
</dbReference>
<keyword evidence="2" id="KW-0479">Metal-binding</keyword>
<dbReference type="Pfam" id="PF00884">
    <property type="entry name" value="Sulfatase"/>
    <property type="match status" value="1"/>
</dbReference>
<comment type="similarity">
    <text evidence="1">Belongs to the sulfatase family.</text>
</comment>
<keyword evidence="4" id="KW-0106">Calcium</keyword>
<organism evidence="6 7">
    <name type="scientific">Thalassoglobus polymorphus</name>
    <dbReference type="NCBI Taxonomy" id="2527994"/>
    <lineage>
        <taxon>Bacteria</taxon>
        <taxon>Pseudomonadati</taxon>
        <taxon>Planctomycetota</taxon>
        <taxon>Planctomycetia</taxon>
        <taxon>Planctomycetales</taxon>
        <taxon>Planctomycetaceae</taxon>
        <taxon>Thalassoglobus</taxon>
    </lineage>
</organism>
<reference evidence="6 7" key="1">
    <citation type="submission" date="2019-02" db="EMBL/GenBank/DDBJ databases">
        <title>Deep-cultivation of Planctomycetes and their phenomic and genomic characterization uncovers novel biology.</title>
        <authorList>
            <person name="Wiegand S."/>
            <person name="Jogler M."/>
            <person name="Boedeker C."/>
            <person name="Pinto D."/>
            <person name="Vollmers J."/>
            <person name="Rivas-Marin E."/>
            <person name="Kohn T."/>
            <person name="Peeters S.H."/>
            <person name="Heuer A."/>
            <person name="Rast P."/>
            <person name="Oberbeckmann S."/>
            <person name="Bunk B."/>
            <person name="Jeske O."/>
            <person name="Meyerdierks A."/>
            <person name="Storesund J.E."/>
            <person name="Kallscheuer N."/>
            <person name="Luecker S."/>
            <person name="Lage O.M."/>
            <person name="Pohl T."/>
            <person name="Merkel B.J."/>
            <person name="Hornburger P."/>
            <person name="Mueller R.-W."/>
            <person name="Bruemmer F."/>
            <person name="Labrenz M."/>
            <person name="Spormann A.M."/>
            <person name="Op den Camp H."/>
            <person name="Overmann J."/>
            <person name="Amann R."/>
            <person name="Jetten M.S.M."/>
            <person name="Mascher T."/>
            <person name="Medema M.H."/>
            <person name="Devos D.P."/>
            <person name="Kaster A.-K."/>
            <person name="Ovreas L."/>
            <person name="Rohde M."/>
            <person name="Galperin M.Y."/>
            <person name="Jogler C."/>
        </authorList>
    </citation>
    <scope>NUCLEOTIDE SEQUENCE [LARGE SCALE GENOMIC DNA]</scope>
    <source>
        <strain evidence="6 7">Mal48</strain>
    </source>
</reference>
<evidence type="ECO:0000256" key="1">
    <source>
        <dbReference type="ARBA" id="ARBA00008779"/>
    </source>
</evidence>
<dbReference type="SUPFAM" id="SSF53649">
    <property type="entry name" value="Alkaline phosphatase-like"/>
    <property type="match status" value="1"/>
</dbReference>